<comment type="caution">
    <text evidence="1">The sequence shown here is derived from an EMBL/GenBank/DDBJ whole genome shotgun (WGS) entry which is preliminary data.</text>
</comment>
<name>A0A4Y2AWS1_ARAVE</name>
<dbReference type="AlphaFoldDB" id="A0A4Y2AWS1"/>
<dbReference type="EMBL" id="BGPR01000034">
    <property type="protein sequence ID" value="GBL83729.1"/>
    <property type="molecule type" value="Genomic_DNA"/>
</dbReference>
<reference evidence="1 2" key="1">
    <citation type="journal article" date="2019" name="Sci. Rep.">
        <title>Orb-weaving spider Araneus ventricosus genome elucidates the spidroin gene catalogue.</title>
        <authorList>
            <person name="Kono N."/>
            <person name="Nakamura H."/>
            <person name="Ohtoshi R."/>
            <person name="Moran D.A.P."/>
            <person name="Shinohara A."/>
            <person name="Yoshida Y."/>
            <person name="Fujiwara M."/>
            <person name="Mori M."/>
            <person name="Tomita M."/>
            <person name="Arakawa K."/>
        </authorList>
    </citation>
    <scope>NUCLEOTIDE SEQUENCE [LARGE SCALE GENOMIC DNA]</scope>
</reference>
<evidence type="ECO:0000313" key="1">
    <source>
        <dbReference type="EMBL" id="GBL83729.1"/>
    </source>
</evidence>
<proteinExistence type="predicted"/>
<accession>A0A4Y2AWS1</accession>
<organism evidence="1 2">
    <name type="scientific">Araneus ventricosus</name>
    <name type="common">Orbweaver spider</name>
    <name type="synonym">Epeira ventricosa</name>
    <dbReference type="NCBI Taxonomy" id="182803"/>
    <lineage>
        <taxon>Eukaryota</taxon>
        <taxon>Metazoa</taxon>
        <taxon>Ecdysozoa</taxon>
        <taxon>Arthropoda</taxon>
        <taxon>Chelicerata</taxon>
        <taxon>Arachnida</taxon>
        <taxon>Araneae</taxon>
        <taxon>Araneomorphae</taxon>
        <taxon>Entelegynae</taxon>
        <taxon>Araneoidea</taxon>
        <taxon>Araneidae</taxon>
        <taxon>Araneus</taxon>
    </lineage>
</organism>
<protein>
    <submittedName>
        <fullName evidence="1">Uncharacterized protein</fullName>
    </submittedName>
</protein>
<evidence type="ECO:0000313" key="2">
    <source>
        <dbReference type="Proteomes" id="UP000499080"/>
    </source>
</evidence>
<sequence length="100" mass="11788">MPRRVAAVMKARGGPTRYELAIPNSMALQCICVKTTYQISSFYLVSFLSYRVHRQTQFQNWFSDSRNLNEEMHENLEVQILNITKYPKNVKTCLRNQKKN</sequence>
<gene>
    <name evidence="1" type="ORF">AVEN_132640_1</name>
</gene>
<dbReference type="Proteomes" id="UP000499080">
    <property type="component" value="Unassembled WGS sequence"/>
</dbReference>
<keyword evidence="2" id="KW-1185">Reference proteome</keyword>